<dbReference type="EMBL" id="JBIAMX010000015">
    <property type="protein sequence ID" value="MFF0545621.1"/>
    <property type="molecule type" value="Genomic_DNA"/>
</dbReference>
<name>A0ABW6PT69_9NOCA</name>
<dbReference type="Pfam" id="PF11209">
    <property type="entry name" value="LmeA"/>
    <property type="match status" value="1"/>
</dbReference>
<proteinExistence type="predicted"/>
<comment type="caution">
    <text evidence="1">The sequence shown here is derived from an EMBL/GenBank/DDBJ whole genome shotgun (WGS) entry which is preliminary data.</text>
</comment>
<dbReference type="InterPro" id="IPR006311">
    <property type="entry name" value="TAT_signal"/>
</dbReference>
<dbReference type="RefSeq" id="WP_387702058.1">
    <property type="nucleotide sequence ID" value="NZ_JBIAMX010000015.1"/>
</dbReference>
<dbReference type="Proteomes" id="UP001601444">
    <property type="component" value="Unassembled WGS sequence"/>
</dbReference>
<sequence length="245" mass="25343">MSTQTRPAPRITRRTLVIALAVIAVLLVAAVGGTEAYARQQISSCISSQFEREMGSSIDVGFGPKPMLITYLDGTVGSMTVDSKDNKFGPAVGMDVHAEFTDIELHDRGRDGATIGSSSAEVTWANSGIAETLGGMVSSVTSSASSGMLTMDVLGGLAQLQVQPTVVGGNINVETKSAQLLGIGLPTDLVQGIVDTFTASLQSYPLGLKATEVKVTDNGVTVHLSGGATRLEPTGANANQTEIRC</sequence>
<keyword evidence="2" id="KW-1185">Reference proteome</keyword>
<dbReference type="PROSITE" id="PS51318">
    <property type="entry name" value="TAT"/>
    <property type="match status" value="1"/>
</dbReference>
<organism evidence="1 2">
    <name type="scientific">Nocardia thailandica</name>
    <dbReference type="NCBI Taxonomy" id="257275"/>
    <lineage>
        <taxon>Bacteria</taxon>
        <taxon>Bacillati</taxon>
        <taxon>Actinomycetota</taxon>
        <taxon>Actinomycetes</taxon>
        <taxon>Mycobacteriales</taxon>
        <taxon>Nocardiaceae</taxon>
        <taxon>Nocardia</taxon>
    </lineage>
</organism>
<accession>A0ABW6PT69</accession>
<evidence type="ECO:0000313" key="1">
    <source>
        <dbReference type="EMBL" id="MFF0545621.1"/>
    </source>
</evidence>
<reference evidence="1 2" key="1">
    <citation type="submission" date="2024-10" db="EMBL/GenBank/DDBJ databases">
        <title>The Natural Products Discovery Center: Release of the First 8490 Sequenced Strains for Exploring Actinobacteria Biosynthetic Diversity.</title>
        <authorList>
            <person name="Kalkreuter E."/>
            <person name="Kautsar S.A."/>
            <person name="Yang D."/>
            <person name="Bader C.D."/>
            <person name="Teijaro C.N."/>
            <person name="Fluegel L."/>
            <person name="Davis C.M."/>
            <person name="Simpson J.R."/>
            <person name="Lauterbach L."/>
            <person name="Steele A.D."/>
            <person name="Gui C."/>
            <person name="Meng S."/>
            <person name="Li G."/>
            <person name="Viehrig K."/>
            <person name="Ye F."/>
            <person name="Su P."/>
            <person name="Kiefer A.F."/>
            <person name="Nichols A."/>
            <person name="Cepeda A.J."/>
            <person name="Yan W."/>
            <person name="Fan B."/>
            <person name="Jiang Y."/>
            <person name="Adhikari A."/>
            <person name="Zheng C.-J."/>
            <person name="Schuster L."/>
            <person name="Cowan T.M."/>
            <person name="Smanski M.J."/>
            <person name="Chevrette M.G."/>
            <person name="De Carvalho L.P.S."/>
            <person name="Shen B."/>
        </authorList>
    </citation>
    <scope>NUCLEOTIDE SEQUENCE [LARGE SCALE GENOMIC DNA]</scope>
    <source>
        <strain evidence="1 2">NPDC004045</strain>
    </source>
</reference>
<protein>
    <submittedName>
        <fullName evidence="1">DUF2993 domain-containing protein</fullName>
    </submittedName>
</protein>
<gene>
    <name evidence="1" type="ORF">ACFYTF_22560</name>
</gene>
<dbReference type="InterPro" id="IPR021373">
    <property type="entry name" value="DUF2993"/>
</dbReference>
<evidence type="ECO:0000313" key="2">
    <source>
        <dbReference type="Proteomes" id="UP001601444"/>
    </source>
</evidence>